<dbReference type="Proteomes" id="UP001140206">
    <property type="component" value="Chromosome 3"/>
</dbReference>
<dbReference type="SUPFAM" id="SSF81383">
    <property type="entry name" value="F-box domain"/>
    <property type="match status" value="1"/>
</dbReference>
<evidence type="ECO:0000313" key="4">
    <source>
        <dbReference type="EMBL" id="KAJ4783432.1"/>
    </source>
</evidence>
<name>A0AAV8E8L4_9POAL</name>
<sequence length="362" mass="42428">MDWAELNPDLLHHIAKNLRDISDFIRFRAVCRQWRSAVHPCDLPQQLPCFINWKQKSSTSFDIQFCRLFSEKVHTVPINNVFLDPKTPCLFDSLNGFLLIHSQHPSKSWFLLNPLTGFQVQLPVTRDMSYFLLPIYFGPIYGSKPTSVKKYIDVASRRSTFPDSKFARDDKLCLWRYDYVKWTRIGEVPCSNCEKVSYYHGRLYALSQKTGHIRVIDFTTGNTVLVIRPPSLSVQLTYLVEAGGDLLGVYRDIRLENLTYPKTEYRFEVYCLEEVDTNPFWKKLKCLGGRVLFFDGYYSWLCLKASNLEGCQGNCIYFKTPVYEFNYFEGNTIVRYDLEKDTTEVTVFSDHLRRRWFVPSLC</sequence>
<organism evidence="3 5">
    <name type="scientific">Rhynchospora pubera</name>
    <dbReference type="NCBI Taxonomy" id="906938"/>
    <lineage>
        <taxon>Eukaryota</taxon>
        <taxon>Viridiplantae</taxon>
        <taxon>Streptophyta</taxon>
        <taxon>Embryophyta</taxon>
        <taxon>Tracheophyta</taxon>
        <taxon>Spermatophyta</taxon>
        <taxon>Magnoliopsida</taxon>
        <taxon>Liliopsida</taxon>
        <taxon>Poales</taxon>
        <taxon>Cyperaceae</taxon>
        <taxon>Cyperoideae</taxon>
        <taxon>Rhynchosporeae</taxon>
        <taxon>Rhynchospora</taxon>
    </lineage>
</organism>
<gene>
    <name evidence="4" type="ORF">LUZ62_034678</name>
    <name evidence="3" type="ORF">LUZ62_060886</name>
</gene>
<dbReference type="Pfam" id="PF00646">
    <property type="entry name" value="F-box"/>
    <property type="match status" value="1"/>
</dbReference>
<dbReference type="EMBL" id="JAMFTS010000003">
    <property type="protein sequence ID" value="KAJ4776629.1"/>
    <property type="molecule type" value="Genomic_DNA"/>
</dbReference>
<evidence type="ECO:0000259" key="1">
    <source>
        <dbReference type="Pfam" id="PF00646"/>
    </source>
</evidence>
<proteinExistence type="predicted"/>
<dbReference type="Proteomes" id="UP001140206">
    <property type="component" value="Chromosome 2"/>
</dbReference>
<accession>A0AAV8E8L4</accession>
<dbReference type="CDD" id="cd09917">
    <property type="entry name" value="F-box_SF"/>
    <property type="match status" value="1"/>
</dbReference>
<reference evidence="3" key="1">
    <citation type="submission" date="2022-08" db="EMBL/GenBank/DDBJ databases">
        <authorList>
            <person name="Marques A."/>
        </authorList>
    </citation>
    <scope>NUCLEOTIDE SEQUENCE</scope>
    <source>
        <strain evidence="3">RhyPub2mFocal</strain>
        <tissue evidence="3">Leaves</tissue>
    </source>
</reference>
<dbReference type="PANTHER" id="PTHR44259:SF114">
    <property type="entry name" value="OS06G0707300 PROTEIN"/>
    <property type="match status" value="1"/>
</dbReference>
<dbReference type="SUPFAM" id="SSF63825">
    <property type="entry name" value="YWTD domain"/>
    <property type="match status" value="1"/>
</dbReference>
<evidence type="ECO:0000313" key="5">
    <source>
        <dbReference type="Proteomes" id="UP001140206"/>
    </source>
</evidence>
<dbReference type="InterPro" id="IPR001810">
    <property type="entry name" value="F-box_dom"/>
</dbReference>
<feature type="domain" description="KIB1-4 beta-propeller" evidence="2">
    <location>
        <begin position="72"/>
        <end position="329"/>
    </location>
</feature>
<dbReference type="Gene3D" id="1.20.1280.50">
    <property type="match status" value="1"/>
</dbReference>
<protein>
    <submittedName>
        <fullName evidence="3">F-box protein skip23</fullName>
    </submittedName>
</protein>
<feature type="domain" description="F-box" evidence="1">
    <location>
        <begin position="3"/>
        <end position="40"/>
    </location>
</feature>
<dbReference type="AlphaFoldDB" id="A0AAV8E8L4"/>
<dbReference type="Pfam" id="PF03478">
    <property type="entry name" value="Beta-prop_KIB1-4"/>
    <property type="match status" value="1"/>
</dbReference>
<dbReference type="InterPro" id="IPR005174">
    <property type="entry name" value="KIB1-4_b-propeller"/>
</dbReference>
<evidence type="ECO:0000313" key="3">
    <source>
        <dbReference type="EMBL" id="KAJ4776629.1"/>
    </source>
</evidence>
<comment type="caution">
    <text evidence="3">The sequence shown here is derived from an EMBL/GenBank/DDBJ whole genome shotgun (WGS) entry which is preliminary data.</text>
</comment>
<dbReference type="InterPro" id="IPR036047">
    <property type="entry name" value="F-box-like_dom_sf"/>
</dbReference>
<dbReference type="EMBL" id="JAMFTS010000002">
    <property type="protein sequence ID" value="KAJ4783432.1"/>
    <property type="molecule type" value="Genomic_DNA"/>
</dbReference>
<dbReference type="PANTHER" id="PTHR44259">
    <property type="entry name" value="OS07G0183000 PROTEIN-RELATED"/>
    <property type="match status" value="1"/>
</dbReference>
<evidence type="ECO:0000259" key="2">
    <source>
        <dbReference type="Pfam" id="PF03478"/>
    </source>
</evidence>
<keyword evidence="5" id="KW-1185">Reference proteome</keyword>
<dbReference type="InterPro" id="IPR050942">
    <property type="entry name" value="F-box_BR-signaling"/>
</dbReference>